<dbReference type="Proteomes" id="UP001066276">
    <property type="component" value="Chromosome 8"/>
</dbReference>
<protein>
    <submittedName>
        <fullName evidence="2">Uncharacterized protein</fullName>
    </submittedName>
</protein>
<proteinExistence type="predicted"/>
<keyword evidence="3" id="KW-1185">Reference proteome</keyword>
<name>A0AAV7NLY2_PLEWA</name>
<feature type="region of interest" description="Disordered" evidence="1">
    <location>
        <begin position="32"/>
        <end position="54"/>
    </location>
</feature>
<gene>
    <name evidence="2" type="ORF">NDU88_005260</name>
</gene>
<evidence type="ECO:0000313" key="3">
    <source>
        <dbReference type="Proteomes" id="UP001066276"/>
    </source>
</evidence>
<sequence length="172" mass="18236">MVGCSGLWDLGCNPVLGRGWAPPACSGSQSMLYAPSRVGPGDPSGRRRPREPGVSVCPLTPVQIPPWIFGPPGPRRFVHAAAPHLSPNVALWVAASPLHQFGVSGCRDRVLGSENFVNSTSASGREIPVGAWRLSVPPRPGADSTLDFRASGPRADLFTLLLLTFLLMMPYG</sequence>
<reference evidence="2" key="1">
    <citation type="journal article" date="2022" name="bioRxiv">
        <title>Sequencing and chromosome-scale assembly of the giantPleurodeles waltlgenome.</title>
        <authorList>
            <person name="Brown T."/>
            <person name="Elewa A."/>
            <person name="Iarovenko S."/>
            <person name="Subramanian E."/>
            <person name="Araus A.J."/>
            <person name="Petzold A."/>
            <person name="Susuki M."/>
            <person name="Suzuki K.-i.T."/>
            <person name="Hayashi T."/>
            <person name="Toyoda A."/>
            <person name="Oliveira C."/>
            <person name="Osipova E."/>
            <person name="Leigh N.D."/>
            <person name="Simon A."/>
            <person name="Yun M.H."/>
        </authorList>
    </citation>
    <scope>NUCLEOTIDE SEQUENCE</scope>
    <source>
        <strain evidence="2">20211129_DDA</strain>
        <tissue evidence="2">Liver</tissue>
    </source>
</reference>
<accession>A0AAV7NLY2</accession>
<evidence type="ECO:0000256" key="1">
    <source>
        <dbReference type="SAM" id="MobiDB-lite"/>
    </source>
</evidence>
<dbReference type="EMBL" id="JANPWB010000012">
    <property type="protein sequence ID" value="KAJ1117060.1"/>
    <property type="molecule type" value="Genomic_DNA"/>
</dbReference>
<dbReference type="AlphaFoldDB" id="A0AAV7NLY2"/>
<comment type="caution">
    <text evidence="2">The sequence shown here is derived from an EMBL/GenBank/DDBJ whole genome shotgun (WGS) entry which is preliminary data.</text>
</comment>
<organism evidence="2 3">
    <name type="scientific">Pleurodeles waltl</name>
    <name type="common">Iberian ribbed newt</name>
    <dbReference type="NCBI Taxonomy" id="8319"/>
    <lineage>
        <taxon>Eukaryota</taxon>
        <taxon>Metazoa</taxon>
        <taxon>Chordata</taxon>
        <taxon>Craniata</taxon>
        <taxon>Vertebrata</taxon>
        <taxon>Euteleostomi</taxon>
        <taxon>Amphibia</taxon>
        <taxon>Batrachia</taxon>
        <taxon>Caudata</taxon>
        <taxon>Salamandroidea</taxon>
        <taxon>Salamandridae</taxon>
        <taxon>Pleurodelinae</taxon>
        <taxon>Pleurodeles</taxon>
    </lineage>
</organism>
<evidence type="ECO:0000313" key="2">
    <source>
        <dbReference type="EMBL" id="KAJ1117060.1"/>
    </source>
</evidence>